<evidence type="ECO:0000313" key="2">
    <source>
        <dbReference type="Proteomes" id="UP000654918"/>
    </source>
</evidence>
<evidence type="ECO:0000313" key="1">
    <source>
        <dbReference type="EMBL" id="KAF6806001.1"/>
    </source>
</evidence>
<dbReference type="SUPFAM" id="SSF48452">
    <property type="entry name" value="TPR-like"/>
    <property type="match status" value="1"/>
</dbReference>
<reference evidence="1" key="1">
    <citation type="journal article" date="2020" name="Phytopathology">
        <title>Genome Sequence Resources of Colletotrichum truncatum, C. plurivorum, C. musicola, and C. sojae: Four Species Pathogenic to Soybean (Glycine max).</title>
        <authorList>
            <person name="Rogerio F."/>
            <person name="Boufleur T.R."/>
            <person name="Ciampi-Guillardi M."/>
            <person name="Sukno S.A."/>
            <person name="Thon M.R."/>
            <person name="Massola Junior N.S."/>
            <person name="Baroncelli R."/>
        </authorList>
    </citation>
    <scope>NUCLEOTIDE SEQUENCE</scope>
    <source>
        <strain evidence="1">LFN00145</strain>
    </source>
</reference>
<evidence type="ECO:0008006" key="3">
    <source>
        <dbReference type="Google" id="ProtNLM"/>
    </source>
</evidence>
<dbReference type="InterPro" id="IPR053137">
    <property type="entry name" value="NLR-like"/>
</dbReference>
<dbReference type="Proteomes" id="UP000654918">
    <property type="component" value="Unassembled WGS sequence"/>
</dbReference>
<dbReference type="AlphaFoldDB" id="A0A8H6J4S0"/>
<organism evidence="1 2">
    <name type="scientific">Colletotrichum plurivorum</name>
    <dbReference type="NCBI Taxonomy" id="2175906"/>
    <lineage>
        <taxon>Eukaryota</taxon>
        <taxon>Fungi</taxon>
        <taxon>Dikarya</taxon>
        <taxon>Ascomycota</taxon>
        <taxon>Pezizomycotina</taxon>
        <taxon>Sordariomycetes</taxon>
        <taxon>Hypocreomycetidae</taxon>
        <taxon>Glomerellales</taxon>
        <taxon>Glomerellaceae</taxon>
        <taxon>Colletotrichum</taxon>
        <taxon>Colletotrichum orchidearum species complex</taxon>
    </lineage>
</organism>
<sequence>MLKPSRNLTAMSYHGCLVQGSGSLGRRAAKFEDVLRRKEEAFPDQHTHVLQSRSSLAHVWARQGRLSEAVEIHRNVLKTMKLQFGDAHPDTLTAMTDLAETLRWTGETVEAASCDYANSLLDGSETVEAQEKLAKVLRWKEEMFGHDHLHTVFLKNNLAVANRKQGKLETRKRCSQYRTTF</sequence>
<dbReference type="Gene3D" id="1.25.40.10">
    <property type="entry name" value="Tetratricopeptide repeat domain"/>
    <property type="match status" value="2"/>
</dbReference>
<dbReference type="Pfam" id="PF13424">
    <property type="entry name" value="TPR_12"/>
    <property type="match status" value="1"/>
</dbReference>
<dbReference type="PANTHER" id="PTHR46082">
    <property type="entry name" value="ATP/GTP-BINDING PROTEIN-RELATED"/>
    <property type="match status" value="1"/>
</dbReference>
<gene>
    <name evidence="1" type="ORF">CPLU01_15939</name>
</gene>
<keyword evidence="2" id="KW-1185">Reference proteome</keyword>
<comment type="caution">
    <text evidence="1">The sequence shown here is derived from an EMBL/GenBank/DDBJ whole genome shotgun (WGS) entry which is preliminary data.</text>
</comment>
<dbReference type="InterPro" id="IPR011990">
    <property type="entry name" value="TPR-like_helical_dom_sf"/>
</dbReference>
<name>A0A8H6J4S0_9PEZI</name>
<protein>
    <recommendedName>
        <fullName evidence="3">Kinesin light chain</fullName>
    </recommendedName>
</protein>
<accession>A0A8H6J4S0</accession>
<dbReference type="EMBL" id="WIGO01000710">
    <property type="protein sequence ID" value="KAF6806001.1"/>
    <property type="molecule type" value="Genomic_DNA"/>
</dbReference>
<dbReference type="PANTHER" id="PTHR46082:SF6">
    <property type="entry name" value="AAA+ ATPASE DOMAIN-CONTAINING PROTEIN-RELATED"/>
    <property type="match status" value="1"/>
</dbReference>
<proteinExistence type="predicted"/>